<organism evidence="2 3">
    <name type="scientific">Anaeromyxobacter diazotrophicus</name>
    <dbReference type="NCBI Taxonomy" id="2590199"/>
    <lineage>
        <taxon>Bacteria</taxon>
        <taxon>Pseudomonadati</taxon>
        <taxon>Myxococcota</taxon>
        <taxon>Myxococcia</taxon>
        <taxon>Myxococcales</taxon>
        <taxon>Cystobacterineae</taxon>
        <taxon>Anaeromyxobacteraceae</taxon>
        <taxon>Anaeromyxobacter</taxon>
    </lineage>
</organism>
<evidence type="ECO:0000313" key="3">
    <source>
        <dbReference type="Proteomes" id="UP000503640"/>
    </source>
</evidence>
<keyword evidence="3" id="KW-1185">Reference proteome</keyword>
<name>A0A7I9VQS6_9BACT</name>
<sequence length="557" mass="61777">MEQALASSGLAAVVERPTSRAGSFAATYAPPRLALDPFTPGELYELFRGGELDADQCEGLLAWAARYQGALEVSIAEGLDALRRGDRLAQLASHLDDYAREVLGLRKRAAQALARLGRELRTRPLLREAMRAGRVRLRAAQTILGVAVGEAEAAWVERAEHLTVRQLEAAVRRAGAAGEEEDEPWLPLGAQLRPDEREAVDEALALAGELAPELGRVERLEVLAQEYLGEHPTDVEPDPARTLGGALRTEPADAARRAALEDETERWAALRRLAEVPAPDVRFSEIDSAQEIDRVLRQLARARSAWDDILGYCAAAIRKGKAYQLLGFTSFKHYCEERLGLASRAVEQRARTEERRWLSPALQDAHRQGLPFEKLRLLSRLPEPEIARWIPRAQALTCVALRRELEGEAERQMRARRSLAVPLPLRIAALLAAAVQVVRERAGAQLGLGACLATIARHFIATWRGSVKRSRSRSRKVRDRDGWCQVPGCSHRATQAHHVLFRSHGGGDELDNQVGLCAFHHLRCIHGGYLRVVGRAPDELRWFLKGQPWSGPRSSER</sequence>
<evidence type="ECO:0000259" key="1">
    <source>
        <dbReference type="SMART" id="SM00507"/>
    </source>
</evidence>
<gene>
    <name evidence="2" type="ORF">AMYX_35140</name>
</gene>
<accession>A0A7I9VQS6</accession>
<dbReference type="Proteomes" id="UP000503640">
    <property type="component" value="Unassembled WGS sequence"/>
</dbReference>
<feature type="domain" description="HNH nuclease" evidence="1">
    <location>
        <begin position="472"/>
        <end position="522"/>
    </location>
</feature>
<dbReference type="CDD" id="cd00085">
    <property type="entry name" value="HNHc"/>
    <property type="match status" value="1"/>
</dbReference>
<dbReference type="AlphaFoldDB" id="A0A7I9VQS6"/>
<reference evidence="3" key="1">
    <citation type="journal article" date="2020" name="Appl. Environ. Microbiol.">
        <title>Diazotrophic Anaeromyxobacter Isolates from Soils.</title>
        <authorList>
            <person name="Masuda Y."/>
            <person name="Yamanaka H."/>
            <person name="Xu Z.X."/>
            <person name="Shiratori Y."/>
            <person name="Aono T."/>
            <person name="Amachi S."/>
            <person name="Senoo K."/>
            <person name="Itoh H."/>
        </authorList>
    </citation>
    <scope>NUCLEOTIDE SEQUENCE [LARGE SCALE GENOMIC DNA]</scope>
    <source>
        <strain evidence="3">R267</strain>
    </source>
</reference>
<proteinExistence type="predicted"/>
<evidence type="ECO:0000313" key="2">
    <source>
        <dbReference type="EMBL" id="GEJ58773.1"/>
    </source>
</evidence>
<dbReference type="SMART" id="SM00507">
    <property type="entry name" value="HNHc"/>
    <property type="match status" value="1"/>
</dbReference>
<dbReference type="InterPro" id="IPR003615">
    <property type="entry name" value="HNH_nuc"/>
</dbReference>
<comment type="caution">
    <text evidence="2">The sequence shown here is derived from an EMBL/GenBank/DDBJ whole genome shotgun (WGS) entry which is preliminary data.</text>
</comment>
<dbReference type="EMBL" id="BJTG01000009">
    <property type="protein sequence ID" value="GEJ58773.1"/>
    <property type="molecule type" value="Genomic_DNA"/>
</dbReference>
<protein>
    <recommendedName>
        <fullName evidence="1">HNH nuclease domain-containing protein</fullName>
    </recommendedName>
</protein>